<name>A0AB39BRU1_9BACI</name>
<sequence>MKHLFKISLFMIVALLTVSIYGVDSHHSSFLGMPNDSLFEYEQEPLFQSDTKLSFHSFQASILLIYGLIHVLLYFRQQPVWYMMKRFLFLNTRYFRSNYLISSFNYCH</sequence>
<evidence type="ECO:0000256" key="1">
    <source>
        <dbReference type="SAM" id="Phobius"/>
    </source>
</evidence>
<dbReference type="RefSeq" id="WP_368504016.1">
    <property type="nucleotide sequence ID" value="NZ_CP162551.1"/>
</dbReference>
<feature type="transmembrane region" description="Helical" evidence="1">
    <location>
        <begin position="55"/>
        <end position="75"/>
    </location>
</feature>
<keyword evidence="1" id="KW-1133">Transmembrane helix</keyword>
<protein>
    <recommendedName>
        <fullName evidence="3">DUF4405 domain-containing protein</fullName>
    </recommendedName>
</protein>
<accession>A0AB39BRU1</accession>
<proteinExistence type="predicted"/>
<reference evidence="2" key="1">
    <citation type="submission" date="2024-07" db="EMBL/GenBank/DDBJ databases">
        <title>Identification and characteristics of an arsenic-resistant bacterial isolate, which belongs to a novel species.</title>
        <authorList>
            <person name="Juszczyk A."/>
            <person name="Kowalczyk A."/>
            <person name="Was K."/>
            <person name="Kosowicz W."/>
            <person name="Budzyn A."/>
            <person name="Latowski D."/>
        </authorList>
    </citation>
    <scope>NUCLEOTIDE SEQUENCE</scope>
    <source>
        <strain evidence="2">As8PL</strain>
    </source>
</reference>
<evidence type="ECO:0000313" key="2">
    <source>
        <dbReference type="EMBL" id="XDI36592.1"/>
    </source>
</evidence>
<keyword evidence="1" id="KW-0472">Membrane</keyword>
<dbReference type="AlphaFoldDB" id="A0AB39BRU1"/>
<evidence type="ECO:0008006" key="3">
    <source>
        <dbReference type="Google" id="ProtNLM"/>
    </source>
</evidence>
<dbReference type="EMBL" id="CP162551">
    <property type="protein sequence ID" value="XDI36592.1"/>
    <property type="molecule type" value="Genomic_DNA"/>
</dbReference>
<keyword evidence="1" id="KW-0812">Transmembrane</keyword>
<organism evidence="2">
    <name type="scientific">Alkalihalophilus sp. As8PL</name>
    <dbReference type="NCBI Taxonomy" id="3237103"/>
    <lineage>
        <taxon>Bacteria</taxon>
        <taxon>Bacillati</taxon>
        <taxon>Bacillota</taxon>
        <taxon>Bacilli</taxon>
        <taxon>Bacillales</taxon>
        <taxon>Bacillaceae</taxon>
        <taxon>Alkalihalophilus</taxon>
    </lineage>
</organism>
<gene>
    <name evidence="2" type="ORF">AB3N04_18240</name>
</gene>